<keyword evidence="1" id="KW-0472">Membrane</keyword>
<name>A0ABS0WQT3_9FLAO</name>
<dbReference type="Pfam" id="PF10011">
    <property type="entry name" value="DUF2254"/>
    <property type="match status" value="1"/>
</dbReference>
<gene>
    <name evidence="2" type="ORF">JBL43_08825</name>
</gene>
<evidence type="ECO:0000313" key="3">
    <source>
        <dbReference type="Proteomes" id="UP000623301"/>
    </source>
</evidence>
<keyword evidence="1" id="KW-0812">Transmembrane</keyword>
<feature type="transmembrane region" description="Helical" evidence="1">
    <location>
        <begin position="114"/>
        <end position="137"/>
    </location>
</feature>
<evidence type="ECO:0000313" key="2">
    <source>
        <dbReference type="EMBL" id="MBJ2174340.1"/>
    </source>
</evidence>
<accession>A0ABS0WQT3</accession>
<sequence>MFKTILKFFKKKYQDVIHSIAFFPVLLSIAFLLLAIGALQIENLEIINSVKKKIPYLFIEDFETARSILSTIIGGILSLTVFSFSMVMVVLNQASSNFSPRLLPSLISNKKHQIILGFYIGTLLYCIIILTTLGAYGNDSNSVGLSTMIAALSSLACIALFVYFINSISGAIQIHNIIDRIFDTSSNYLQNRLEKQKENKIVINSINTENWNTVSIDKTGYYRDFDISLMKDSIKNKENHIEIIPYINEHIWKGMPVLKSKEPVSEEEMENLLFCFNISTDRHEGDRGITGMIKLMEITVKAMSPGINDPGTAIDAINKIGSLLCEFLKYPDMVSTPMTNSKLIITENNICAKELMRILVQPIRLYSKKDNSVIYVLIKSLQYISMNPNISKENRLVVKRELEALKNDIDKNINNKFDKENLMVLLETNVFDTVL</sequence>
<dbReference type="Proteomes" id="UP000623301">
    <property type="component" value="Unassembled WGS sequence"/>
</dbReference>
<keyword evidence="3" id="KW-1185">Reference proteome</keyword>
<dbReference type="EMBL" id="JAEHFJ010000004">
    <property type="protein sequence ID" value="MBJ2174340.1"/>
    <property type="molecule type" value="Genomic_DNA"/>
</dbReference>
<comment type="caution">
    <text evidence="2">The sequence shown here is derived from an EMBL/GenBank/DDBJ whole genome shotgun (WGS) entry which is preliminary data.</text>
</comment>
<feature type="transmembrane region" description="Helical" evidence="1">
    <location>
        <begin position="68"/>
        <end position="93"/>
    </location>
</feature>
<feature type="transmembrane region" description="Helical" evidence="1">
    <location>
        <begin position="20"/>
        <end position="41"/>
    </location>
</feature>
<dbReference type="InterPro" id="IPR018723">
    <property type="entry name" value="DUF2254_membrane"/>
</dbReference>
<protein>
    <submittedName>
        <fullName evidence="2">DUF2254 domain-containing protein</fullName>
    </submittedName>
</protein>
<feature type="transmembrane region" description="Helical" evidence="1">
    <location>
        <begin position="143"/>
        <end position="165"/>
    </location>
</feature>
<organism evidence="2 3">
    <name type="scientific">Aureibaculum flavum</name>
    <dbReference type="NCBI Taxonomy" id="2795986"/>
    <lineage>
        <taxon>Bacteria</taxon>
        <taxon>Pseudomonadati</taxon>
        <taxon>Bacteroidota</taxon>
        <taxon>Flavobacteriia</taxon>
        <taxon>Flavobacteriales</taxon>
        <taxon>Flavobacteriaceae</taxon>
        <taxon>Aureibaculum</taxon>
    </lineage>
</organism>
<keyword evidence="1" id="KW-1133">Transmembrane helix</keyword>
<reference evidence="2 3" key="1">
    <citation type="submission" date="2020-12" db="EMBL/GenBank/DDBJ databases">
        <title>Aureibaculum luteum sp. nov. and Aureibaculum flavum sp. nov., novel members of the family Flavobacteriaceae isolated from Antarctic intertidal sediments.</title>
        <authorList>
            <person name="He X."/>
            <person name="Zhang X."/>
        </authorList>
    </citation>
    <scope>NUCLEOTIDE SEQUENCE [LARGE SCALE GENOMIC DNA]</scope>
    <source>
        <strain evidence="2 3">A20</strain>
    </source>
</reference>
<evidence type="ECO:0000256" key="1">
    <source>
        <dbReference type="SAM" id="Phobius"/>
    </source>
</evidence>
<dbReference type="RefSeq" id="WP_198841093.1">
    <property type="nucleotide sequence ID" value="NZ_JAEHFJ010000004.1"/>
</dbReference>
<proteinExistence type="predicted"/>